<dbReference type="PANTHER" id="PTHR39639:SF1">
    <property type="entry name" value="DUF262 DOMAIN-CONTAINING PROTEIN"/>
    <property type="match status" value="1"/>
</dbReference>
<reference evidence="2 3" key="1">
    <citation type="submission" date="2019-10" db="EMBL/GenBank/DDBJ databases">
        <title>Nonomuraea sp. nov., isolated from Phyllanthus amarus.</title>
        <authorList>
            <person name="Klykleung N."/>
            <person name="Tanasupawat S."/>
        </authorList>
    </citation>
    <scope>NUCLEOTIDE SEQUENCE [LARGE SCALE GENOMIC DNA]</scope>
    <source>
        <strain evidence="2 3">PA1-10</strain>
    </source>
</reference>
<proteinExistence type="predicted"/>
<organism evidence="2 3">
    <name type="scientific">Nonomuraea phyllanthi</name>
    <dbReference type="NCBI Taxonomy" id="2219224"/>
    <lineage>
        <taxon>Bacteria</taxon>
        <taxon>Bacillati</taxon>
        <taxon>Actinomycetota</taxon>
        <taxon>Actinomycetes</taxon>
        <taxon>Streptosporangiales</taxon>
        <taxon>Streptosporangiaceae</taxon>
        <taxon>Nonomuraea</taxon>
    </lineage>
</organism>
<keyword evidence="3" id="KW-1185">Reference proteome</keyword>
<gene>
    <name evidence="2" type="ORF">FH608_035065</name>
</gene>
<evidence type="ECO:0000313" key="3">
    <source>
        <dbReference type="Proteomes" id="UP000312512"/>
    </source>
</evidence>
<sequence>MNNVSANSETTLIDAVDDKVSSVKTRQLDISFNELADMYASGELIIQPEYQRLFRWTPGAQSRFIETLILELPVPPIFLMETEENVYELIDGLQRISSYLNFRGLLEKDDDETQPRRADDELGPLKLQDCDIVTDLNGHTYDSLPTALSRRLKRNFIRAEILRKESDRRLRYYMFKRLNSGGESLEPQEIRNCTIRLLDPAFNDEIIRLSKTPSFKYCTGTVADAQKEKRYDQELILRFFAFSKWSERYRHEVGDFLTEYMEAASGINGSEGVPFDFDQDVAAFEKTFSVLEAAAKSCEAELGSRIFGSVDTSGRIRGQFAVYHFEGITLGLQPILDRFNRDDPAQMERLGRKILNIKKSPEIRNFTGGGKNTYPAFKQRVSYFTQALSGIE</sequence>
<dbReference type="AlphaFoldDB" id="A0A5C4VVP9"/>
<feature type="domain" description="GmrSD restriction endonucleases N-terminal" evidence="1">
    <location>
        <begin position="35"/>
        <end position="194"/>
    </location>
</feature>
<dbReference type="RefSeq" id="WP_139634689.1">
    <property type="nucleotide sequence ID" value="NZ_VDLX02000016.1"/>
</dbReference>
<dbReference type="EMBL" id="VDLX02000016">
    <property type="protein sequence ID" value="KAB8190210.1"/>
    <property type="molecule type" value="Genomic_DNA"/>
</dbReference>
<name>A0A5C4VVP9_9ACTN</name>
<dbReference type="Pfam" id="PF03235">
    <property type="entry name" value="GmrSD_N"/>
    <property type="match status" value="1"/>
</dbReference>
<comment type="caution">
    <text evidence="2">The sequence shown here is derived from an EMBL/GenBank/DDBJ whole genome shotgun (WGS) entry which is preliminary data.</text>
</comment>
<protein>
    <submittedName>
        <fullName evidence="2">DUF262 domain-containing protein</fullName>
    </submittedName>
</protein>
<dbReference type="OrthoDB" id="9787127at2"/>
<evidence type="ECO:0000259" key="1">
    <source>
        <dbReference type="Pfam" id="PF03235"/>
    </source>
</evidence>
<dbReference type="Proteomes" id="UP000312512">
    <property type="component" value="Unassembled WGS sequence"/>
</dbReference>
<accession>A0A5C4VVP9</accession>
<dbReference type="InterPro" id="IPR004919">
    <property type="entry name" value="GmrSD_N"/>
</dbReference>
<dbReference type="PANTHER" id="PTHR39639">
    <property type="entry name" value="CHROMOSOME 16, WHOLE GENOME SHOTGUN SEQUENCE"/>
    <property type="match status" value="1"/>
</dbReference>
<evidence type="ECO:0000313" key="2">
    <source>
        <dbReference type="EMBL" id="KAB8190210.1"/>
    </source>
</evidence>